<feature type="transmembrane region" description="Helical" evidence="2">
    <location>
        <begin position="366"/>
        <end position="386"/>
    </location>
</feature>
<feature type="transmembrane region" description="Helical" evidence="2">
    <location>
        <begin position="437"/>
        <end position="457"/>
    </location>
</feature>
<dbReference type="Gene3D" id="1.20.1640.10">
    <property type="entry name" value="Multidrug efflux transporter AcrB transmembrane domain"/>
    <property type="match status" value="2"/>
</dbReference>
<evidence type="ECO:0000313" key="3">
    <source>
        <dbReference type="EMBL" id="TCP31093.1"/>
    </source>
</evidence>
<reference evidence="3 4" key="1">
    <citation type="submission" date="2019-03" db="EMBL/GenBank/DDBJ databases">
        <title>Genomic Encyclopedia of Type Strains, Phase IV (KMG-IV): sequencing the most valuable type-strain genomes for metagenomic binning, comparative biology and taxonomic classification.</title>
        <authorList>
            <person name="Goeker M."/>
        </authorList>
    </citation>
    <scope>NUCLEOTIDE SEQUENCE [LARGE SCALE GENOMIC DNA]</scope>
    <source>
        <strain evidence="3 4">DSM 2132</strain>
    </source>
</reference>
<dbReference type="PRINTS" id="PR00702">
    <property type="entry name" value="ACRIFLAVINRP"/>
</dbReference>
<dbReference type="Proteomes" id="UP000295399">
    <property type="component" value="Unassembled WGS sequence"/>
</dbReference>
<dbReference type="RefSeq" id="WP_132709349.1">
    <property type="nucleotide sequence ID" value="NZ_JACIGF010000012.1"/>
</dbReference>
<dbReference type="InParanoid" id="A0A4R2P844"/>
<dbReference type="Gene3D" id="3.30.70.1320">
    <property type="entry name" value="Multidrug efflux transporter AcrB pore domain like"/>
    <property type="match status" value="1"/>
</dbReference>
<feature type="region of interest" description="Disordered" evidence="1">
    <location>
        <begin position="1042"/>
        <end position="1062"/>
    </location>
</feature>
<keyword evidence="2" id="KW-0472">Membrane</keyword>
<organism evidence="3 4">
    <name type="scientific">Rhodothalassium salexigens DSM 2132</name>
    <dbReference type="NCBI Taxonomy" id="1188247"/>
    <lineage>
        <taxon>Bacteria</taxon>
        <taxon>Pseudomonadati</taxon>
        <taxon>Pseudomonadota</taxon>
        <taxon>Alphaproteobacteria</taxon>
        <taxon>Rhodothalassiales</taxon>
        <taxon>Rhodothalassiaceae</taxon>
        <taxon>Rhodothalassium</taxon>
    </lineage>
</organism>
<feature type="transmembrane region" description="Helical" evidence="2">
    <location>
        <begin position="340"/>
        <end position="360"/>
    </location>
</feature>
<keyword evidence="2" id="KW-1133">Transmembrane helix</keyword>
<dbReference type="InterPro" id="IPR001036">
    <property type="entry name" value="Acrflvin-R"/>
</dbReference>
<comment type="caution">
    <text evidence="3">The sequence shown here is derived from an EMBL/GenBank/DDBJ whole genome shotgun (WGS) entry which is preliminary data.</text>
</comment>
<feature type="transmembrane region" description="Helical" evidence="2">
    <location>
        <begin position="1003"/>
        <end position="1026"/>
    </location>
</feature>
<evidence type="ECO:0000256" key="2">
    <source>
        <dbReference type="SAM" id="Phobius"/>
    </source>
</evidence>
<dbReference type="SUPFAM" id="SSF82714">
    <property type="entry name" value="Multidrug efflux transporter AcrB TolC docking domain, DN and DC subdomains"/>
    <property type="match status" value="2"/>
</dbReference>
<dbReference type="Gene3D" id="3.30.70.1430">
    <property type="entry name" value="Multidrug efflux transporter AcrB pore domain"/>
    <property type="match status" value="2"/>
</dbReference>
<feature type="transmembrane region" description="Helical" evidence="2">
    <location>
        <begin position="15"/>
        <end position="36"/>
    </location>
</feature>
<feature type="transmembrane region" description="Helical" evidence="2">
    <location>
        <begin position="903"/>
        <end position="922"/>
    </location>
</feature>
<keyword evidence="2" id="KW-0812">Transmembrane</keyword>
<evidence type="ECO:0000256" key="1">
    <source>
        <dbReference type="SAM" id="MobiDB-lite"/>
    </source>
</evidence>
<dbReference type="EMBL" id="SLXO01000012">
    <property type="protein sequence ID" value="TCP31093.1"/>
    <property type="molecule type" value="Genomic_DNA"/>
</dbReference>
<dbReference type="GO" id="GO:0042910">
    <property type="term" value="F:xenobiotic transmembrane transporter activity"/>
    <property type="evidence" value="ECO:0007669"/>
    <property type="project" value="TreeGrafter"/>
</dbReference>
<dbReference type="InterPro" id="IPR027463">
    <property type="entry name" value="AcrB_DN_DC_subdom"/>
</dbReference>
<dbReference type="Pfam" id="PF00873">
    <property type="entry name" value="ACR_tran"/>
    <property type="match status" value="1"/>
</dbReference>
<gene>
    <name evidence="3" type="ORF">EV659_11222</name>
</gene>
<feature type="transmembrane region" description="Helical" evidence="2">
    <location>
        <begin position="877"/>
        <end position="896"/>
    </location>
</feature>
<dbReference type="Gene3D" id="3.30.2090.10">
    <property type="entry name" value="Multidrug efflux transporter AcrB TolC docking domain, DN and DC subdomains"/>
    <property type="match status" value="2"/>
</dbReference>
<evidence type="ECO:0000313" key="4">
    <source>
        <dbReference type="Proteomes" id="UP000295399"/>
    </source>
</evidence>
<protein>
    <submittedName>
        <fullName evidence="3">Multidrug efflux pump subunit AcrB</fullName>
    </submittedName>
</protein>
<dbReference type="AlphaFoldDB" id="A0A4R2P844"/>
<name>A0A4R2P844_RHOSA</name>
<keyword evidence="4" id="KW-1185">Reference proteome</keyword>
<sequence length="1062" mass="112640">MALDRLGNGRSLYNYPRLVVLILVLVLVAGMAALTAMPRLEDPHLKPRFATVITRLPGADAARVEALVTDPIERKLREVAEVDEISSVSRPGVSSVTVTLKDEVEDTEPAMARLRDKLGEVVGLPAGATEPVFDDNRTSALSAIVALKWRSPGAPNYAILGRHADQLDTRLKNIAGTDYTRIQGLPGERITVTVDADALAPLGLDTAVVARRLFQGDAKSAAGTLADADNAYVVEVDGSLDSLDRIRRVPLIAEASNGLLTVGDVAHVARGHADPPDTLALIDGVPAVVVGARMLETSRLDLWTAEVKALLDEFRPRLPSGVEARLIFEQAQYTDARLSGLMRSLIAGILIVFTLLLLTLGWRASAITGSVLPLAALAALAVLNLAGMQIQQMVVTGMIVGLGIMVDNAIVVTDEIQHRLLDGEPRGQAVARTVGKLWLPLMGSTATTVFAFMPIILMPGPAGEFVGGISYAVIASLIASYALAFTVIAALAGRLLRPGGAAGAGRRVWWRNGVAAAPLARGFRRALGWGLRHPRLTVALTMVLPVAGVILSGTLTEQFFPASDRNQFRIQLELPDQASIYETEAVVRAADRLVRARPGVVSAQWYMGETAAKFYYNMMSNRDGVGSFAEAMVTADDLAAVDRLIPDLQAAFDRRWPGVRTLVRKLEQGPPYPAPIEVRVVGPDLETLRDLGDQLFRQLMRVEAVTHARTTLAVGRPQVSVAADEDAVATLGLDLRRVADQLRAAVDGESGGAILEETEQVPVLVRTGALTRGDLDGLRRLDLTPADPARGPDDGFLGVPLSAVAEVTVTPSVSAIPRRNGERVNTLQGYVENGVLPGDVLTEFQRHLATAGIDVPPGYRIEFGGESEERNEAVGKLMSQVGVLLMLMVIAIVLTFNSFRLSAITFVSAGLAAGLGLLSLWVSQNPMGFVVIVGVMGLLGLAINDTIVILVELKNDARARAGDDAAIVDAVGRCGRHIVSTSLTTVGGFTPLILAGSDFWSPFAFAIAGGAGLSMILFLFFTPAAFKLAVRRRPLAFDRPGAAEPAALSPGAAAVDASAAAE</sequence>
<dbReference type="PANTHER" id="PTHR32063">
    <property type="match status" value="1"/>
</dbReference>
<dbReference type="SUPFAM" id="SSF82693">
    <property type="entry name" value="Multidrug efflux transporter AcrB pore domain, PN1, PN2, PC1 and PC2 subdomains"/>
    <property type="match status" value="2"/>
</dbReference>
<accession>A0A4R2P844</accession>
<dbReference type="PANTHER" id="PTHR32063:SF18">
    <property type="entry name" value="CATION EFFLUX SYSTEM PROTEIN"/>
    <property type="match status" value="1"/>
</dbReference>
<dbReference type="GO" id="GO:0005886">
    <property type="term" value="C:plasma membrane"/>
    <property type="evidence" value="ECO:0007669"/>
    <property type="project" value="TreeGrafter"/>
</dbReference>
<feature type="transmembrane region" description="Helical" evidence="2">
    <location>
        <begin position="928"/>
        <end position="951"/>
    </location>
</feature>
<feature type="transmembrane region" description="Helical" evidence="2">
    <location>
        <begin position="469"/>
        <end position="496"/>
    </location>
</feature>
<proteinExistence type="predicted"/>
<dbReference type="Gene3D" id="3.30.70.1440">
    <property type="entry name" value="Multidrug efflux transporter AcrB pore domain"/>
    <property type="match status" value="1"/>
</dbReference>
<dbReference type="SUPFAM" id="SSF82866">
    <property type="entry name" value="Multidrug efflux transporter AcrB transmembrane domain"/>
    <property type="match status" value="2"/>
</dbReference>
<dbReference type="OrthoDB" id="9806532at2"/>